<sequence>MAHHLLLNDDNKRLRKVTGSAIAEDITGVAPTLQTPLLGPSYNTSTSHSAHRHSPTCPTGGVRRAALNALQDYTSRERQKKVLHRAAALLLTKGLHFLLVQRGAGPATMTTRVVRPTNSHRVCVSQGSFKVAVSVNTLCNSTRLARLNVCLCRHLPTDRIHGVFLQGSTSL</sequence>
<accession>A0ACB9W0E1</accession>
<keyword evidence="2" id="KW-1185">Reference proteome</keyword>
<evidence type="ECO:0000313" key="2">
    <source>
        <dbReference type="Proteomes" id="UP001057452"/>
    </source>
</evidence>
<reference evidence="1" key="1">
    <citation type="submission" date="2022-05" db="EMBL/GenBank/DDBJ databases">
        <title>Chromosome-level genome of Chaenocephalus aceratus.</title>
        <authorList>
            <person name="Park H."/>
        </authorList>
    </citation>
    <scope>NUCLEOTIDE SEQUENCE</scope>
    <source>
        <strain evidence="1">KU_202001</strain>
    </source>
</reference>
<dbReference type="EMBL" id="CM043805">
    <property type="protein sequence ID" value="KAI4805863.1"/>
    <property type="molecule type" value="Genomic_DNA"/>
</dbReference>
<name>A0ACB9W0E1_CHAAC</name>
<protein>
    <submittedName>
        <fullName evidence="1">Uncharacterized protein</fullName>
    </submittedName>
</protein>
<evidence type="ECO:0000313" key="1">
    <source>
        <dbReference type="EMBL" id="KAI4805863.1"/>
    </source>
</evidence>
<gene>
    <name evidence="1" type="ORF">KUCAC02_010458</name>
</gene>
<dbReference type="Proteomes" id="UP001057452">
    <property type="component" value="Chromosome 21"/>
</dbReference>
<organism evidence="1 2">
    <name type="scientific">Chaenocephalus aceratus</name>
    <name type="common">Blackfin icefish</name>
    <name type="synonym">Chaenichthys aceratus</name>
    <dbReference type="NCBI Taxonomy" id="36190"/>
    <lineage>
        <taxon>Eukaryota</taxon>
        <taxon>Metazoa</taxon>
        <taxon>Chordata</taxon>
        <taxon>Craniata</taxon>
        <taxon>Vertebrata</taxon>
        <taxon>Euteleostomi</taxon>
        <taxon>Actinopterygii</taxon>
        <taxon>Neopterygii</taxon>
        <taxon>Teleostei</taxon>
        <taxon>Neoteleostei</taxon>
        <taxon>Acanthomorphata</taxon>
        <taxon>Eupercaria</taxon>
        <taxon>Perciformes</taxon>
        <taxon>Notothenioidei</taxon>
        <taxon>Channichthyidae</taxon>
        <taxon>Chaenocephalus</taxon>
    </lineage>
</organism>
<proteinExistence type="predicted"/>
<comment type="caution">
    <text evidence="1">The sequence shown here is derived from an EMBL/GenBank/DDBJ whole genome shotgun (WGS) entry which is preliminary data.</text>
</comment>